<name>A0A1J8QTU1_9AGAM</name>
<comment type="caution">
    <text evidence="1">The sequence shown here is derived from an EMBL/GenBank/DDBJ whole genome shotgun (WGS) entry which is preliminary data.</text>
</comment>
<dbReference type="Proteomes" id="UP000183567">
    <property type="component" value="Unassembled WGS sequence"/>
</dbReference>
<evidence type="ECO:0000313" key="2">
    <source>
        <dbReference type="Proteomes" id="UP000183567"/>
    </source>
</evidence>
<proteinExistence type="predicted"/>
<feature type="non-terminal residue" evidence="1">
    <location>
        <position position="1"/>
    </location>
</feature>
<organism evidence="1 2">
    <name type="scientific">Rhizopogon vesiculosus</name>
    <dbReference type="NCBI Taxonomy" id="180088"/>
    <lineage>
        <taxon>Eukaryota</taxon>
        <taxon>Fungi</taxon>
        <taxon>Dikarya</taxon>
        <taxon>Basidiomycota</taxon>
        <taxon>Agaricomycotina</taxon>
        <taxon>Agaricomycetes</taxon>
        <taxon>Agaricomycetidae</taxon>
        <taxon>Boletales</taxon>
        <taxon>Suillineae</taxon>
        <taxon>Rhizopogonaceae</taxon>
        <taxon>Rhizopogon</taxon>
    </lineage>
</organism>
<keyword evidence="2" id="KW-1185">Reference proteome</keyword>
<protein>
    <submittedName>
        <fullName evidence="1">Uncharacterized protein</fullName>
    </submittedName>
</protein>
<accession>A0A1J8QTU1</accession>
<evidence type="ECO:0000313" key="1">
    <source>
        <dbReference type="EMBL" id="OJA15084.1"/>
    </source>
</evidence>
<feature type="non-terminal residue" evidence="1">
    <location>
        <position position="14"/>
    </location>
</feature>
<sequence length="14" mass="1507">AGNPLQTRKGPRLV</sequence>
<dbReference type="EMBL" id="LVVM01003351">
    <property type="protein sequence ID" value="OJA15084.1"/>
    <property type="molecule type" value="Genomic_DNA"/>
</dbReference>
<reference evidence="1 2" key="1">
    <citation type="submission" date="2016-03" db="EMBL/GenBank/DDBJ databases">
        <title>Comparative genomics of the ectomycorrhizal sister species Rhizopogon vinicolor and Rhizopogon vesiculosus (Basidiomycota: Boletales) reveals a divergence of the mating type B locus.</title>
        <authorList>
            <person name="Mujic A.B."/>
            <person name="Kuo A."/>
            <person name="Tritt A."/>
            <person name="Lipzen A."/>
            <person name="Chen C."/>
            <person name="Johnson J."/>
            <person name="Sharma A."/>
            <person name="Barry K."/>
            <person name="Grigoriev I.V."/>
            <person name="Spatafora J.W."/>
        </authorList>
    </citation>
    <scope>NUCLEOTIDE SEQUENCE [LARGE SCALE GENOMIC DNA]</scope>
    <source>
        <strain evidence="1 2">AM-OR11-056</strain>
    </source>
</reference>
<gene>
    <name evidence="1" type="ORF">AZE42_13116</name>
</gene>